<comment type="caution">
    <text evidence="2">The sequence shown here is derived from an EMBL/GenBank/DDBJ whole genome shotgun (WGS) entry which is preliminary data.</text>
</comment>
<dbReference type="EMBL" id="JAPZBQ010000002">
    <property type="protein sequence ID" value="KAJ5344413.1"/>
    <property type="molecule type" value="Genomic_DNA"/>
</dbReference>
<reference evidence="2" key="2">
    <citation type="journal article" date="2023" name="IMA Fungus">
        <title>Comparative genomic study of the Penicillium genus elucidates a diverse pangenome and 15 lateral gene transfer events.</title>
        <authorList>
            <person name="Petersen C."/>
            <person name="Sorensen T."/>
            <person name="Nielsen M.R."/>
            <person name="Sondergaard T.E."/>
            <person name="Sorensen J.L."/>
            <person name="Fitzpatrick D.A."/>
            <person name="Frisvad J.C."/>
            <person name="Nielsen K.L."/>
        </authorList>
    </citation>
    <scope>NUCLEOTIDE SEQUENCE</scope>
    <source>
        <strain evidence="2">IBT 35673</strain>
    </source>
</reference>
<organism evidence="2 3">
    <name type="scientific">Penicillium brevicompactum</name>
    <dbReference type="NCBI Taxonomy" id="5074"/>
    <lineage>
        <taxon>Eukaryota</taxon>
        <taxon>Fungi</taxon>
        <taxon>Dikarya</taxon>
        <taxon>Ascomycota</taxon>
        <taxon>Pezizomycotina</taxon>
        <taxon>Eurotiomycetes</taxon>
        <taxon>Eurotiomycetidae</taxon>
        <taxon>Eurotiales</taxon>
        <taxon>Aspergillaceae</taxon>
        <taxon>Penicillium</taxon>
    </lineage>
</organism>
<protein>
    <submittedName>
        <fullName evidence="2">Uncharacterized protein</fullName>
    </submittedName>
</protein>
<feature type="region of interest" description="Disordered" evidence="1">
    <location>
        <begin position="1"/>
        <end position="20"/>
    </location>
</feature>
<accession>A0A9W9QTZ5</accession>
<sequence length="131" mass="14617">MNATPATPVEKEKFRRTSHSKVRSGCQACRGDYLATIVKSLTGELESFVPAKSLPFTFPIDPHPNHTNQAHASWQTKWTSPGGRDIFWTSSGNGRLYIALATFMMDFGSIWSIKRLKIIPPSAMPLLPWVV</sequence>
<dbReference type="Proteomes" id="UP001147695">
    <property type="component" value="Unassembled WGS sequence"/>
</dbReference>
<name>A0A9W9QTZ5_PENBR</name>
<proteinExistence type="predicted"/>
<evidence type="ECO:0000313" key="2">
    <source>
        <dbReference type="EMBL" id="KAJ5344413.1"/>
    </source>
</evidence>
<dbReference type="AlphaFoldDB" id="A0A9W9QTZ5"/>
<evidence type="ECO:0000313" key="3">
    <source>
        <dbReference type="Proteomes" id="UP001147695"/>
    </source>
</evidence>
<gene>
    <name evidence="2" type="ORF">N7452_002417</name>
</gene>
<reference evidence="2" key="1">
    <citation type="submission" date="2022-12" db="EMBL/GenBank/DDBJ databases">
        <authorList>
            <person name="Petersen C."/>
        </authorList>
    </citation>
    <scope>NUCLEOTIDE SEQUENCE</scope>
    <source>
        <strain evidence="2">IBT 35673</strain>
    </source>
</reference>
<evidence type="ECO:0000256" key="1">
    <source>
        <dbReference type="SAM" id="MobiDB-lite"/>
    </source>
</evidence>